<dbReference type="OrthoDB" id="9805307at2"/>
<evidence type="ECO:0000259" key="3">
    <source>
        <dbReference type="Pfam" id="PF01557"/>
    </source>
</evidence>
<dbReference type="PANTHER" id="PTHR42796:SF4">
    <property type="entry name" value="FUMARYLACETOACETATE HYDROLASE DOMAIN-CONTAINING PROTEIN 2A"/>
    <property type="match status" value="1"/>
</dbReference>
<gene>
    <name evidence="4" type="ORF">FEF27_00415</name>
</gene>
<dbReference type="AlphaFoldDB" id="A0A5R9AN58"/>
<protein>
    <submittedName>
        <fullName evidence="4">Fumarylacetoacetate hydrolase family protein</fullName>
    </submittedName>
</protein>
<comment type="caution">
    <text evidence="4">The sequence shown here is derived from an EMBL/GenBank/DDBJ whole genome shotgun (WGS) entry which is preliminary data.</text>
</comment>
<evidence type="ECO:0000313" key="4">
    <source>
        <dbReference type="EMBL" id="TLP79889.1"/>
    </source>
</evidence>
<reference evidence="4 5" key="1">
    <citation type="submission" date="2019-05" db="EMBL/GenBank/DDBJ databases">
        <title>Nesterenkonia sp. GY239, isolated from the Southern Atlantic Ocean.</title>
        <authorList>
            <person name="Zhang G."/>
        </authorList>
    </citation>
    <scope>NUCLEOTIDE SEQUENCE [LARGE SCALE GENOMIC DNA]</scope>
    <source>
        <strain evidence="4 5">GY239</strain>
    </source>
</reference>
<dbReference type="Pfam" id="PF01557">
    <property type="entry name" value="FAA_hydrolase"/>
    <property type="match status" value="1"/>
</dbReference>
<keyword evidence="5" id="KW-1185">Reference proteome</keyword>
<dbReference type="GO" id="GO:0016787">
    <property type="term" value="F:hydrolase activity"/>
    <property type="evidence" value="ECO:0007669"/>
    <property type="project" value="UniProtKB-KW"/>
</dbReference>
<dbReference type="InterPro" id="IPR051121">
    <property type="entry name" value="FAH"/>
</dbReference>
<feature type="domain" description="Fumarylacetoacetase-like C-terminal" evidence="3">
    <location>
        <begin position="74"/>
        <end position="277"/>
    </location>
</feature>
<evidence type="ECO:0000313" key="5">
    <source>
        <dbReference type="Proteomes" id="UP000306544"/>
    </source>
</evidence>
<sequence>MKLTRRGEAGFEIPLVEIDGTLYDASAVGDFTPEFWTANGPRKLKELADEGKLTPVELAETVRYGSPVASASAVICIGQNYAAHAAESGAEPPKQPIVFLKTPNTIAGPHDEVTIARGSEKTDWEVELGIVIGSRAAYCASAEEAAEHIGGYVLANDLSERDFQLEASGGQWSKGKCSPGYMPLGPWIVTAEDLDTSDLNLRSWVNGEPRQDSRTSDMIFNCAEIVYDLSQYMQLEPGDIISTGTPEGVALSGRFAYLTPGDVVELEIDGLGRQRQTYHAWGK</sequence>
<evidence type="ECO:0000256" key="1">
    <source>
        <dbReference type="ARBA" id="ARBA00010211"/>
    </source>
</evidence>
<dbReference type="GO" id="GO:0016853">
    <property type="term" value="F:isomerase activity"/>
    <property type="evidence" value="ECO:0007669"/>
    <property type="project" value="UniProtKB-ARBA"/>
</dbReference>
<dbReference type="GO" id="GO:0019752">
    <property type="term" value="P:carboxylic acid metabolic process"/>
    <property type="evidence" value="ECO:0007669"/>
    <property type="project" value="UniProtKB-ARBA"/>
</dbReference>
<dbReference type="InterPro" id="IPR011234">
    <property type="entry name" value="Fumarylacetoacetase-like_C"/>
</dbReference>
<dbReference type="RefSeq" id="WP_138168853.1">
    <property type="nucleotide sequence ID" value="NZ_VAWA01000001.1"/>
</dbReference>
<dbReference type="Gene3D" id="3.90.850.10">
    <property type="entry name" value="Fumarylacetoacetase-like, C-terminal domain"/>
    <property type="match status" value="1"/>
</dbReference>
<dbReference type="EMBL" id="VAWA01000001">
    <property type="protein sequence ID" value="TLP79889.1"/>
    <property type="molecule type" value="Genomic_DNA"/>
</dbReference>
<proteinExistence type="inferred from homology"/>
<dbReference type="SUPFAM" id="SSF56529">
    <property type="entry name" value="FAH"/>
    <property type="match status" value="1"/>
</dbReference>
<dbReference type="GO" id="GO:0046872">
    <property type="term" value="F:metal ion binding"/>
    <property type="evidence" value="ECO:0007669"/>
    <property type="project" value="UniProtKB-KW"/>
</dbReference>
<dbReference type="PANTHER" id="PTHR42796">
    <property type="entry name" value="FUMARYLACETOACETATE HYDROLASE DOMAIN-CONTAINING PROTEIN 2A-RELATED"/>
    <property type="match status" value="1"/>
</dbReference>
<keyword evidence="2" id="KW-0479">Metal-binding</keyword>
<dbReference type="InterPro" id="IPR036663">
    <property type="entry name" value="Fumarylacetoacetase_C_sf"/>
</dbReference>
<evidence type="ECO:0000256" key="2">
    <source>
        <dbReference type="ARBA" id="ARBA00022723"/>
    </source>
</evidence>
<organism evidence="4 5">
    <name type="scientific">Nesterenkonia sphaerica</name>
    <dbReference type="NCBI Taxonomy" id="1804988"/>
    <lineage>
        <taxon>Bacteria</taxon>
        <taxon>Bacillati</taxon>
        <taxon>Actinomycetota</taxon>
        <taxon>Actinomycetes</taxon>
        <taxon>Micrococcales</taxon>
        <taxon>Micrococcaceae</taxon>
        <taxon>Nesterenkonia</taxon>
    </lineage>
</organism>
<keyword evidence="4" id="KW-0378">Hydrolase</keyword>
<comment type="similarity">
    <text evidence="1">Belongs to the FAH family.</text>
</comment>
<dbReference type="FunFam" id="3.90.850.10:FF:000002">
    <property type="entry name" value="2-hydroxyhepta-2,4-diene-1,7-dioate isomerase"/>
    <property type="match status" value="1"/>
</dbReference>
<name>A0A5R9AN58_9MICC</name>
<dbReference type="Proteomes" id="UP000306544">
    <property type="component" value="Unassembled WGS sequence"/>
</dbReference>
<accession>A0A5R9AN58</accession>